<dbReference type="OrthoDB" id="15192at2157"/>
<sequence precursor="true">MSKQIALAYMAIVVLAISLVTPASAGVTLQDSTGRTISITETPRRIVSLSPSITETLAYLGGLDTVVGADSLSLSDEWFNISTILRARNVTDVGGYWWSAIRSEEILAASPDLVLAEKGAHIPLLDFFKNYNVTVVYLEGGASRSIQDVLSDMYTVALILNKTSLLAEFSGKLEAEFQKYRELVAERYKGVSILFVIDLTGGIWVAGKGTYIDDIVERLGLVNACRDIYSWTSISLEKAVELNPDVIVVASMGGINISIRLLDESGLTRLGKPIVVLNQSETDILMRPGPLLLYAPQVVYNALSRANITGGAAESGSQGMTLNGLLAATVVIVAAVIVAVVVLVVFKRR</sequence>
<dbReference type="InterPro" id="IPR050902">
    <property type="entry name" value="ABC_Transporter_SBP"/>
</dbReference>
<keyword evidence="1" id="KW-0812">Transmembrane</keyword>
<keyword evidence="1" id="KW-1133">Transmembrane helix</keyword>
<dbReference type="HOGENOM" id="CLU_058578_0_0_2"/>
<dbReference type="Proteomes" id="UP000001068">
    <property type="component" value="Chromosome"/>
</dbReference>
<feature type="domain" description="Fe/B12 periplasmic-binding" evidence="2">
    <location>
        <begin position="45"/>
        <end position="311"/>
    </location>
</feature>
<protein>
    <submittedName>
        <fullName evidence="3">Periplasmic binding protein</fullName>
    </submittedName>
</protein>
<dbReference type="PANTHER" id="PTHR30535">
    <property type="entry name" value="VITAMIN B12-BINDING PROTEIN"/>
    <property type="match status" value="1"/>
</dbReference>
<dbReference type="PROSITE" id="PS50983">
    <property type="entry name" value="FE_B12_PBP"/>
    <property type="match status" value="1"/>
</dbReference>
<keyword evidence="4" id="KW-1185">Reference proteome</keyword>
<dbReference type="Pfam" id="PF01497">
    <property type="entry name" value="Peripla_BP_2"/>
    <property type="match status" value="1"/>
</dbReference>
<reference evidence="3 4" key="2">
    <citation type="journal article" date="2011" name="Stand. Genomic Sci.">
        <title>Complete genome sequence of Desulfurococcus mucosus type strain (O7/1).</title>
        <authorList>
            <person name="Wirth R."/>
            <person name="Chertkov O."/>
            <person name="Held B."/>
            <person name="Lapidus A."/>
            <person name="Nolan M."/>
            <person name="Lucas S."/>
            <person name="Hammon N."/>
            <person name="Deshpande S."/>
            <person name="Cheng J.F."/>
            <person name="Tapia R."/>
            <person name="Han C."/>
            <person name="Goodwin L."/>
            <person name="Pitluck S."/>
            <person name="Liolios K."/>
            <person name="Ioanna P."/>
            <person name="Ivanova N."/>
            <person name="Mavromatis K."/>
            <person name="Mikhailova N."/>
            <person name="Pati A."/>
            <person name="Chen A."/>
            <person name="Palaniappan K."/>
            <person name="Land M."/>
            <person name="Hauser L."/>
            <person name="Chang Y.J."/>
            <person name="Jeffries C.D."/>
            <person name="Bilek Y."/>
            <person name="Hader T."/>
            <person name="Rohde M."/>
            <person name="Spring S."/>
            <person name="Sikorski J."/>
            <person name="Goker M."/>
            <person name="Woyke T."/>
            <person name="Bristow J."/>
            <person name="Eisen J.A."/>
            <person name="Markowitz V."/>
            <person name="Hugenholtz P."/>
            <person name="Kyrpides N.C."/>
            <person name="Klenk H.P."/>
        </authorList>
    </citation>
    <scope>NUCLEOTIDE SEQUENCE [LARGE SCALE GENOMIC DNA]</scope>
    <source>
        <strain evidence="4">ATCC 35584 / DSM 2162 / JCM 9187 / O7/1</strain>
    </source>
</reference>
<dbReference type="InterPro" id="IPR002491">
    <property type="entry name" value="ABC_transptr_periplasmic_BD"/>
</dbReference>
<dbReference type="AlphaFoldDB" id="E8R726"/>
<dbReference type="KEGG" id="dmu:Desmu_0140"/>
<dbReference type="STRING" id="765177.Desmu_0140"/>
<proteinExistence type="predicted"/>
<evidence type="ECO:0000313" key="3">
    <source>
        <dbReference type="EMBL" id="ADV64459.1"/>
    </source>
</evidence>
<dbReference type="EMBL" id="CP002363">
    <property type="protein sequence ID" value="ADV64459.1"/>
    <property type="molecule type" value="Genomic_DNA"/>
</dbReference>
<feature type="transmembrane region" description="Helical" evidence="1">
    <location>
        <begin position="325"/>
        <end position="346"/>
    </location>
</feature>
<name>E8R726_DESM0</name>
<evidence type="ECO:0000259" key="2">
    <source>
        <dbReference type="PROSITE" id="PS50983"/>
    </source>
</evidence>
<evidence type="ECO:0000256" key="1">
    <source>
        <dbReference type="SAM" id="Phobius"/>
    </source>
</evidence>
<organism evidence="3 4">
    <name type="scientific">Desulfurococcus mucosus (strain ATCC 35584 / DSM 2162 / JCM 9187 / O7/1)</name>
    <dbReference type="NCBI Taxonomy" id="765177"/>
    <lineage>
        <taxon>Archaea</taxon>
        <taxon>Thermoproteota</taxon>
        <taxon>Thermoprotei</taxon>
        <taxon>Desulfurococcales</taxon>
        <taxon>Desulfurococcaceae</taxon>
        <taxon>Desulfurococcus</taxon>
    </lineage>
</organism>
<dbReference type="Gene3D" id="3.40.50.1980">
    <property type="entry name" value="Nitrogenase molybdenum iron protein domain"/>
    <property type="match status" value="2"/>
</dbReference>
<dbReference type="PANTHER" id="PTHR30535:SF34">
    <property type="entry name" value="MOLYBDATE-BINDING PROTEIN MOLA"/>
    <property type="match status" value="1"/>
</dbReference>
<keyword evidence="1" id="KW-0472">Membrane</keyword>
<gene>
    <name evidence="3" type="ordered locus">Desmu_0140</name>
</gene>
<dbReference type="eggNOG" id="arCOG04233">
    <property type="taxonomic scope" value="Archaea"/>
</dbReference>
<dbReference type="SUPFAM" id="SSF53807">
    <property type="entry name" value="Helical backbone' metal receptor"/>
    <property type="match status" value="1"/>
</dbReference>
<accession>E8R726</accession>
<evidence type="ECO:0000313" key="4">
    <source>
        <dbReference type="Proteomes" id="UP000001068"/>
    </source>
</evidence>
<reference evidence="4" key="1">
    <citation type="submission" date="2010-11" db="EMBL/GenBank/DDBJ databases">
        <title>The complete genome of Desulfurococcus mucosus DSM 2162.</title>
        <authorList>
            <consortium name="US DOE Joint Genome Institute (JGI-PGF)"/>
            <person name="Lucas S."/>
            <person name="Copeland A."/>
            <person name="Lapidus A."/>
            <person name="Bruce D."/>
            <person name="Goodwin L."/>
            <person name="Pitluck S."/>
            <person name="Kyrpides N."/>
            <person name="Mavromatis K."/>
            <person name="Pagani I."/>
            <person name="Ivanova N."/>
            <person name="Ovchinnikova G."/>
            <person name="Chertkov O."/>
            <person name="Held B."/>
            <person name="Brettin T."/>
            <person name="Detter J.C."/>
            <person name="Tapia R."/>
            <person name="Han C."/>
            <person name="Land M."/>
            <person name="Hauser L."/>
            <person name="Markowitz V."/>
            <person name="Cheng J.-F."/>
            <person name="Hugenholtz P."/>
            <person name="Woyke T."/>
            <person name="Wu D."/>
            <person name="Wirth R."/>
            <person name="Bilek Y."/>
            <person name="Hader T."/>
            <person name="Klenk H.-P."/>
            <person name="Eisen J.A."/>
        </authorList>
    </citation>
    <scope>NUCLEOTIDE SEQUENCE [LARGE SCALE GENOMIC DNA]</scope>
    <source>
        <strain evidence="4">ATCC 35584 / DSM 2162 / JCM 9187 / O7/1</strain>
    </source>
</reference>